<organism evidence="2 3">
    <name type="scientific">Methanolobus profundi</name>
    <dbReference type="NCBI Taxonomy" id="487685"/>
    <lineage>
        <taxon>Archaea</taxon>
        <taxon>Methanobacteriati</taxon>
        <taxon>Methanobacteriota</taxon>
        <taxon>Stenosarchaea group</taxon>
        <taxon>Methanomicrobia</taxon>
        <taxon>Methanosarcinales</taxon>
        <taxon>Methanosarcinaceae</taxon>
        <taxon>Methanolobus</taxon>
    </lineage>
</organism>
<gene>
    <name evidence="2" type="ORF">SAMN04488696_0332</name>
</gene>
<dbReference type="Proteomes" id="UP000198535">
    <property type="component" value="Unassembled WGS sequence"/>
</dbReference>
<dbReference type="EMBL" id="FOUJ01000001">
    <property type="protein sequence ID" value="SFM20385.1"/>
    <property type="molecule type" value="Genomic_DNA"/>
</dbReference>
<keyword evidence="3" id="KW-1185">Reference proteome</keyword>
<keyword evidence="1" id="KW-0812">Transmembrane</keyword>
<evidence type="ECO:0000256" key="1">
    <source>
        <dbReference type="SAM" id="Phobius"/>
    </source>
</evidence>
<dbReference type="STRING" id="487685.SAMN04488696_0332"/>
<feature type="transmembrane region" description="Helical" evidence="1">
    <location>
        <begin position="173"/>
        <end position="191"/>
    </location>
</feature>
<name>A0A1I4NYA6_9EURY</name>
<protein>
    <submittedName>
        <fullName evidence="2">Uncharacterized protein</fullName>
    </submittedName>
</protein>
<proteinExistence type="predicted"/>
<reference evidence="3" key="1">
    <citation type="submission" date="2016-10" db="EMBL/GenBank/DDBJ databases">
        <authorList>
            <person name="Varghese N."/>
            <person name="Submissions S."/>
        </authorList>
    </citation>
    <scope>NUCLEOTIDE SEQUENCE [LARGE SCALE GENOMIC DNA]</scope>
    <source>
        <strain evidence="3">Mob M</strain>
    </source>
</reference>
<keyword evidence="1" id="KW-0472">Membrane</keyword>
<sequence length="228" mass="25936">MDLNRKFLYEKQNRIIVEEFEEDSEEEFETENFSELIKYTFPGYIIGLMTGVLLDVYGYQRSPIGQWLVRTLAGEGESIFEGFYSVKQHFKPSAQTMAEAYGWGKLFGIAVPWVIDLGSRLAGVDVYGIEGFYIPYFYSLSDQIGANISGMLFLKRKEGTWDAAFERYIRHPVMLASLAVIFIVPLGLLSSRVLGFSPTTQTFTALEAIAANLCWIPPLVGWYVERKK</sequence>
<evidence type="ECO:0000313" key="3">
    <source>
        <dbReference type="Proteomes" id="UP000198535"/>
    </source>
</evidence>
<keyword evidence="1" id="KW-1133">Transmembrane helix</keyword>
<dbReference type="AlphaFoldDB" id="A0A1I4NYA6"/>
<feature type="transmembrane region" description="Helical" evidence="1">
    <location>
        <begin position="203"/>
        <end position="224"/>
    </location>
</feature>
<evidence type="ECO:0000313" key="2">
    <source>
        <dbReference type="EMBL" id="SFM20385.1"/>
    </source>
</evidence>
<accession>A0A1I4NYA6</accession>